<dbReference type="EMBL" id="MING01000083">
    <property type="protein sequence ID" value="POG04532.1"/>
    <property type="molecule type" value="Genomic_DNA"/>
</dbReference>
<reference evidence="1 2" key="2">
    <citation type="submission" date="2018-03" db="EMBL/GenBank/DDBJ databases">
        <title>Draft genome of Pseudomonas putida strain KH-18-2.</title>
        <authorList>
            <person name="Yoshizawa S."/>
            <person name="Khan N.H."/>
            <person name="Nishimura M."/>
            <person name="Chiura H.X."/>
            <person name="Ogura Y."/>
            <person name="Hayashi T."/>
            <person name="Kogure K."/>
        </authorList>
    </citation>
    <scope>NUCLEOTIDE SEQUENCE [LARGE SCALE GENOMIC DNA]</scope>
    <source>
        <strain evidence="1 2">KH-18-2</strain>
    </source>
</reference>
<sequence>MIQLKALTAYLLDRQLVAAEQLDAWTEQVSLELVWKETEKGLQMGNMRYRAVFSLERFNDHPGRLMALVGSWLESHDPVRHLFDLPAPEFAIEPVDTGNDLFDVDLVLEFIEPQYLVEDPGGEFQAFGTTWALAPFDLWVAEKGEVAGYDAQSL</sequence>
<dbReference type="Proteomes" id="UP000237378">
    <property type="component" value="Unassembled WGS sequence"/>
</dbReference>
<reference evidence="1 2" key="1">
    <citation type="submission" date="2016-08" db="EMBL/GenBank/DDBJ databases">
        <authorList>
            <person name="Seilhamer J.J."/>
        </authorList>
    </citation>
    <scope>NUCLEOTIDE SEQUENCE [LARGE SCALE GENOMIC DNA]</scope>
    <source>
        <strain evidence="1 2">KH-18-2</strain>
    </source>
</reference>
<accession>A0A2S3WT01</accession>
<gene>
    <name evidence="1" type="ORF">BGP82_25160</name>
</gene>
<proteinExistence type="predicted"/>
<organism evidence="1 2">
    <name type="scientific">Pseudomonas putida</name>
    <name type="common">Arthrobacter siderocapsulatus</name>
    <dbReference type="NCBI Taxonomy" id="303"/>
    <lineage>
        <taxon>Bacteria</taxon>
        <taxon>Pseudomonadati</taxon>
        <taxon>Pseudomonadota</taxon>
        <taxon>Gammaproteobacteria</taxon>
        <taxon>Pseudomonadales</taxon>
        <taxon>Pseudomonadaceae</taxon>
        <taxon>Pseudomonas</taxon>
    </lineage>
</organism>
<comment type="caution">
    <text evidence="1">The sequence shown here is derived from an EMBL/GenBank/DDBJ whole genome shotgun (WGS) entry which is preliminary data.</text>
</comment>
<name>A0A2S3WT01_PSEPU</name>
<dbReference type="InterPro" id="IPR009678">
    <property type="entry name" value="Phage_tail_completion_R"/>
</dbReference>
<dbReference type="Pfam" id="PF06891">
    <property type="entry name" value="P2_Phage_GpR"/>
    <property type="match status" value="1"/>
</dbReference>
<protein>
    <submittedName>
        <fullName evidence="1">Phage tail protein</fullName>
    </submittedName>
</protein>
<evidence type="ECO:0000313" key="2">
    <source>
        <dbReference type="Proteomes" id="UP000237378"/>
    </source>
</evidence>
<dbReference type="RefSeq" id="WP_103470240.1">
    <property type="nucleotide sequence ID" value="NZ_MING01000083.1"/>
</dbReference>
<evidence type="ECO:0000313" key="1">
    <source>
        <dbReference type="EMBL" id="POG04532.1"/>
    </source>
</evidence>
<dbReference type="AlphaFoldDB" id="A0A2S3WT01"/>